<dbReference type="PROSITE" id="PS50893">
    <property type="entry name" value="ABC_TRANSPORTER_2"/>
    <property type="match status" value="2"/>
</dbReference>
<organism evidence="9 10">
    <name type="scientific">Cytobacillus purgationiresistens</name>
    <dbReference type="NCBI Taxonomy" id="863449"/>
    <lineage>
        <taxon>Bacteria</taxon>
        <taxon>Bacillati</taxon>
        <taxon>Bacillota</taxon>
        <taxon>Bacilli</taxon>
        <taxon>Bacillales</taxon>
        <taxon>Bacillaceae</taxon>
        <taxon>Cytobacillus</taxon>
    </lineage>
</organism>
<evidence type="ECO:0000256" key="6">
    <source>
        <dbReference type="ARBA" id="ARBA00022840"/>
    </source>
</evidence>
<dbReference type="CDD" id="cd03257">
    <property type="entry name" value="ABC_NikE_OppD_transporters"/>
    <property type="match status" value="2"/>
</dbReference>
<dbReference type="SMART" id="SM00382">
    <property type="entry name" value="AAA"/>
    <property type="match status" value="2"/>
</dbReference>
<protein>
    <submittedName>
        <fullName evidence="9">Peptide/nickel transport system ATP-binding protein</fullName>
    </submittedName>
</protein>
<dbReference type="InterPro" id="IPR003439">
    <property type="entry name" value="ABC_transporter-like_ATP-bd"/>
</dbReference>
<dbReference type="EMBL" id="JAUSUB010000009">
    <property type="protein sequence ID" value="MDQ0270580.1"/>
    <property type="molecule type" value="Genomic_DNA"/>
</dbReference>
<keyword evidence="10" id="KW-1185">Reference proteome</keyword>
<gene>
    <name evidence="9" type="ORF">J2S17_002455</name>
</gene>
<reference evidence="9 10" key="1">
    <citation type="submission" date="2023-07" db="EMBL/GenBank/DDBJ databases">
        <title>Genomic Encyclopedia of Type Strains, Phase IV (KMG-IV): sequencing the most valuable type-strain genomes for metagenomic binning, comparative biology and taxonomic classification.</title>
        <authorList>
            <person name="Goeker M."/>
        </authorList>
    </citation>
    <scope>NUCLEOTIDE SEQUENCE [LARGE SCALE GENOMIC DNA]</scope>
    <source>
        <strain evidence="9 10">DSM 23494</strain>
    </source>
</reference>
<dbReference type="InterPro" id="IPR050388">
    <property type="entry name" value="ABC_Ni/Peptide_Import"/>
</dbReference>
<keyword evidence="3" id="KW-0813">Transport</keyword>
<evidence type="ECO:0000256" key="3">
    <source>
        <dbReference type="ARBA" id="ARBA00022448"/>
    </source>
</evidence>
<keyword evidence="7" id="KW-0472">Membrane</keyword>
<comment type="similarity">
    <text evidence="2">Belongs to the ABC transporter superfamily.</text>
</comment>
<evidence type="ECO:0000256" key="4">
    <source>
        <dbReference type="ARBA" id="ARBA00022475"/>
    </source>
</evidence>
<accession>A0ABU0AH37</accession>
<dbReference type="NCBIfam" id="TIGR01727">
    <property type="entry name" value="oligo_HPY"/>
    <property type="match status" value="2"/>
</dbReference>
<evidence type="ECO:0000313" key="9">
    <source>
        <dbReference type="EMBL" id="MDQ0270580.1"/>
    </source>
</evidence>
<evidence type="ECO:0000313" key="10">
    <source>
        <dbReference type="Proteomes" id="UP001238088"/>
    </source>
</evidence>
<dbReference type="GO" id="GO:0005524">
    <property type="term" value="F:ATP binding"/>
    <property type="evidence" value="ECO:0007669"/>
    <property type="project" value="UniProtKB-KW"/>
</dbReference>
<sequence length="677" mass="75607">MKEVRFVDALLEVNNLSVSFSTYAGKVQAVRGVNLFLKKGETLAIVGESGSGKSVTSKTIMNLLPKRSAQIEEGEILFEGKDLTKYSEKQMDKIRGSEISMIFQDPMTALNPTMTIGKQIAESILSHEKTSKKEAMQKAIALVKLVGIPNAEGRVNQYPHQFSGGMRQRVVIAIALACNPKVLIADEPTTALDVTIQAQILDLMKVIQQKMGTSIIIITHDLGVVANMADRVAVMYAGKIVETGKVDEIFYNPQHPYTWGLLGSMPNMETRGELVAIPGTPPDMLHPPKGDPFAERNEQALKIDFLREPPMFKLTETHFAATWLLHGKAPVVERPVKMQKGHLQTRKLQNANELQVRQLEPLVQIKNLKKYFSVGKNEVLKAVDNISIDIMRGETLGLVGESGCGKSTLGRTLMKLYEATDGEVFYRQELVHGKKKASQMKDFNRKVQMIFQDPYASLNPRKTVSDIIAEGIDIHGLAKTKEERRQKVYHLLEVVGLNRSHASRYPHEFSGGQRQRIGIARALAVEPEFIIADEPISALDVSIQAQVVNLMKKLQKEHDLTYLFIAHDLSMVKHISDRVGVMYLGNMVELASSDDLYNDPLHPYTQALLSAVPVPDPMREKSRNRIVLKGELPSPSTPPSGCRFRTRCPYALDSCAKEVPLWRELKKNHWAACHILK</sequence>
<dbReference type="SUPFAM" id="SSF52540">
    <property type="entry name" value="P-loop containing nucleoside triphosphate hydrolases"/>
    <property type="match status" value="2"/>
</dbReference>
<feature type="domain" description="ABC transporter" evidence="8">
    <location>
        <begin position="11"/>
        <end position="262"/>
    </location>
</feature>
<evidence type="ECO:0000256" key="7">
    <source>
        <dbReference type="ARBA" id="ARBA00023136"/>
    </source>
</evidence>
<evidence type="ECO:0000256" key="2">
    <source>
        <dbReference type="ARBA" id="ARBA00005417"/>
    </source>
</evidence>
<dbReference type="Gene3D" id="3.40.50.300">
    <property type="entry name" value="P-loop containing nucleotide triphosphate hydrolases"/>
    <property type="match status" value="2"/>
</dbReference>
<dbReference type="Pfam" id="PF00005">
    <property type="entry name" value="ABC_tran"/>
    <property type="match status" value="2"/>
</dbReference>
<dbReference type="Proteomes" id="UP001238088">
    <property type="component" value="Unassembled WGS sequence"/>
</dbReference>
<dbReference type="PANTHER" id="PTHR43297">
    <property type="entry name" value="OLIGOPEPTIDE TRANSPORT ATP-BINDING PROTEIN APPD"/>
    <property type="match status" value="1"/>
</dbReference>
<evidence type="ECO:0000259" key="8">
    <source>
        <dbReference type="PROSITE" id="PS50893"/>
    </source>
</evidence>
<proteinExistence type="inferred from homology"/>
<keyword evidence="6 9" id="KW-0067">ATP-binding</keyword>
<name>A0ABU0AH37_9BACI</name>
<dbReference type="InterPro" id="IPR013563">
    <property type="entry name" value="Oligopep_ABC_C"/>
</dbReference>
<dbReference type="PANTHER" id="PTHR43297:SF2">
    <property type="entry name" value="DIPEPTIDE TRANSPORT ATP-BINDING PROTEIN DPPD"/>
    <property type="match status" value="1"/>
</dbReference>
<evidence type="ECO:0000256" key="5">
    <source>
        <dbReference type="ARBA" id="ARBA00022741"/>
    </source>
</evidence>
<dbReference type="InterPro" id="IPR027417">
    <property type="entry name" value="P-loop_NTPase"/>
</dbReference>
<comment type="subcellular location">
    <subcellularLocation>
        <location evidence="1">Cell membrane</location>
        <topology evidence="1">Peripheral membrane protein</topology>
    </subcellularLocation>
</comment>
<dbReference type="PROSITE" id="PS00211">
    <property type="entry name" value="ABC_TRANSPORTER_1"/>
    <property type="match status" value="2"/>
</dbReference>
<dbReference type="InterPro" id="IPR017871">
    <property type="entry name" value="ABC_transporter-like_CS"/>
</dbReference>
<feature type="domain" description="ABC transporter" evidence="8">
    <location>
        <begin position="363"/>
        <end position="609"/>
    </location>
</feature>
<evidence type="ECO:0000256" key="1">
    <source>
        <dbReference type="ARBA" id="ARBA00004202"/>
    </source>
</evidence>
<comment type="caution">
    <text evidence="9">The sequence shown here is derived from an EMBL/GenBank/DDBJ whole genome shotgun (WGS) entry which is preliminary data.</text>
</comment>
<keyword evidence="4" id="KW-1003">Cell membrane</keyword>
<dbReference type="NCBIfam" id="NF007739">
    <property type="entry name" value="PRK10419.1"/>
    <property type="match status" value="2"/>
</dbReference>
<dbReference type="Pfam" id="PF08352">
    <property type="entry name" value="oligo_HPY"/>
    <property type="match status" value="2"/>
</dbReference>
<dbReference type="InterPro" id="IPR003593">
    <property type="entry name" value="AAA+_ATPase"/>
</dbReference>
<keyword evidence="5" id="KW-0547">Nucleotide-binding</keyword>
<dbReference type="NCBIfam" id="NF008453">
    <property type="entry name" value="PRK11308.1"/>
    <property type="match status" value="2"/>
</dbReference>